<keyword evidence="5" id="KW-1185">Reference proteome</keyword>
<evidence type="ECO:0000313" key="3">
    <source>
        <dbReference type="EMBL" id="CAF1075169.1"/>
    </source>
</evidence>
<comment type="caution">
    <text evidence="3">The sequence shown here is derived from an EMBL/GenBank/DDBJ whole genome shotgun (WGS) entry which is preliminary data.</text>
</comment>
<dbReference type="Pfam" id="PF01370">
    <property type="entry name" value="Epimerase"/>
    <property type="match status" value="1"/>
</dbReference>
<dbReference type="SUPFAM" id="SSF51735">
    <property type="entry name" value="NAD(P)-binding Rossmann-fold domains"/>
    <property type="match status" value="1"/>
</dbReference>
<dbReference type="InterPro" id="IPR036291">
    <property type="entry name" value="NAD(P)-bd_dom_sf"/>
</dbReference>
<gene>
    <name evidence="3" type="ORF">GPM918_LOCUS17482</name>
    <name evidence="4" type="ORF">SRO942_LOCUS17480</name>
</gene>
<dbReference type="EMBL" id="CAJOBC010004820">
    <property type="protein sequence ID" value="CAF3841815.1"/>
    <property type="molecule type" value="Genomic_DNA"/>
</dbReference>
<dbReference type="OrthoDB" id="16464at2759"/>
<name>A0A814M7R9_9BILA</name>
<evidence type="ECO:0000313" key="4">
    <source>
        <dbReference type="EMBL" id="CAF3841815.1"/>
    </source>
</evidence>
<accession>A0A814M7R9</accession>
<dbReference type="Proteomes" id="UP000663829">
    <property type="component" value="Unassembled WGS sequence"/>
</dbReference>
<feature type="domain" description="NAD-dependent epimerase/dehydratase" evidence="2">
    <location>
        <begin position="1"/>
        <end position="70"/>
    </location>
</feature>
<dbReference type="InterPro" id="IPR001509">
    <property type="entry name" value="Epimerase_deHydtase"/>
</dbReference>
<protein>
    <recommendedName>
        <fullName evidence="2">NAD-dependent epimerase/dehydratase domain-containing protein</fullName>
    </recommendedName>
</protein>
<sequence>VITRGNNVYGKYQYTDKVIPKFITAILNGKKMTIHGDGKHVRNFIHVDDTVAAIELILCKGKPKMIYNVGSKDEMKVIDIAAILLKFMKSNFSIEDCIVYVKDRCFNDCRYSLVTSALEGLGWKQMVSFEEGLQRTIDWYTTHPNYWKNKSI</sequence>
<proteinExistence type="inferred from homology"/>
<dbReference type="AlphaFoldDB" id="A0A814M7R9"/>
<dbReference type="PANTHER" id="PTHR43000">
    <property type="entry name" value="DTDP-D-GLUCOSE 4,6-DEHYDRATASE-RELATED"/>
    <property type="match status" value="1"/>
</dbReference>
<organism evidence="3 5">
    <name type="scientific">Didymodactylos carnosus</name>
    <dbReference type="NCBI Taxonomy" id="1234261"/>
    <lineage>
        <taxon>Eukaryota</taxon>
        <taxon>Metazoa</taxon>
        <taxon>Spiralia</taxon>
        <taxon>Gnathifera</taxon>
        <taxon>Rotifera</taxon>
        <taxon>Eurotatoria</taxon>
        <taxon>Bdelloidea</taxon>
        <taxon>Philodinida</taxon>
        <taxon>Philodinidae</taxon>
        <taxon>Didymodactylos</taxon>
    </lineage>
</organism>
<evidence type="ECO:0000259" key="2">
    <source>
        <dbReference type="Pfam" id="PF01370"/>
    </source>
</evidence>
<reference evidence="3" key="1">
    <citation type="submission" date="2021-02" db="EMBL/GenBank/DDBJ databases">
        <authorList>
            <person name="Nowell W R."/>
        </authorList>
    </citation>
    <scope>NUCLEOTIDE SEQUENCE</scope>
</reference>
<dbReference type="Gene3D" id="3.40.50.720">
    <property type="entry name" value="NAD(P)-binding Rossmann-like Domain"/>
    <property type="match status" value="1"/>
</dbReference>
<evidence type="ECO:0000256" key="1">
    <source>
        <dbReference type="ARBA" id="ARBA00007637"/>
    </source>
</evidence>
<feature type="non-terminal residue" evidence="3">
    <location>
        <position position="1"/>
    </location>
</feature>
<evidence type="ECO:0000313" key="5">
    <source>
        <dbReference type="Proteomes" id="UP000663829"/>
    </source>
</evidence>
<comment type="similarity">
    <text evidence="1">Belongs to the NAD(P)-dependent epimerase/dehydratase family.</text>
</comment>
<dbReference type="Proteomes" id="UP000681722">
    <property type="component" value="Unassembled WGS sequence"/>
</dbReference>
<dbReference type="EMBL" id="CAJNOQ010004820">
    <property type="protein sequence ID" value="CAF1075169.1"/>
    <property type="molecule type" value="Genomic_DNA"/>
</dbReference>